<evidence type="ECO:0000256" key="2">
    <source>
        <dbReference type="PROSITE-ProRule" id="PRU00626"/>
    </source>
</evidence>
<reference evidence="5 6" key="1">
    <citation type="submission" date="2017-07" db="EMBL/GenBank/DDBJ databases">
        <title>Complete genome sequence of Oryzomicrobium terrae TPP412.</title>
        <authorList>
            <person name="Chiu L.-W."/>
            <person name="Lo K.-J."/>
            <person name="Tsai Y.-M."/>
            <person name="Lin S.-S."/>
            <person name="Kuo C.-H."/>
            <person name="Liu C.-T."/>
        </authorList>
    </citation>
    <scope>NUCLEOTIDE SEQUENCE [LARGE SCALE GENOMIC DNA]</scope>
    <source>
        <strain evidence="5 6">TPP412</strain>
    </source>
</reference>
<evidence type="ECO:0000256" key="1">
    <source>
        <dbReference type="ARBA" id="ARBA00022884"/>
    </source>
</evidence>
<dbReference type="SUPFAM" id="SSF75471">
    <property type="entry name" value="YhbY-like"/>
    <property type="match status" value="1"/>
</dbReference>
<dbReference type="PROSITE" id="PS51295">
    <property type="entry name" value="CRM"/>
    <property type="match status" value="1"/>
</dbReference>
<protein>
    <submittedName>
        <fullName evidence="5">RNA-binding protein</fullName>
    </submittedName>
</protein>
<dbReference type="EMBL" id="CP022579">
    <property type="protein sequence ID" value="QEL64564.1"/>
    <property type="molecule type" value="Genomic_DNA"/>
</dbReference>
<dbReference type="RefSeq" id="WP_054622402.1">
    <property type="nucleotide sequence ID" value="NZ_CP022579.1"/>
</dbReference>
<feature type="compositionally biased region" description="Basic residues" evidence="3">
    <location>
        <begin position="104"/>
        <end position="115"/>
    </location>
</feature>
<accession>A0A5C1E7G2</accession>
<dbReference type="AlphaFoldDB" id="A0A5C1E7G2"/>
<dbReference type="PANTHER" id="PTHR40065:SF3">
    <property type="entry name" value="RNA-BINDING PROTEIN YHBY"/>
    <property type="match status" value="1"/>
</dbReference>
<dbReference type="Pfam" id="PF01985">
    <property type="entry name" value="CRS1_YhbY"/>
    <property type="match status" value="1"/>
</dbReference>
<dbReference type="PANTHER" id="PTHR40065">
    <property type="entry name" value="RNA-BINDING PROTEIN YHBY"/>
    <property type="match status" value="1"/>
</dbReference>
<gene>
    <name evidence="5" type="ORF">OTERR_10880</name>
</gene>
<organism evidence="5 6">
    <name type="scientific">Oryzomicrobium terrae</name>
    <dbReference type="NCBI Taxonomy" id="1735038"/>
    <lineage>
        <taxon>Bacteria</taxon>
        <taxon>Pseudomonadati</taxon>
        <taxon>Pseudomonadota</taxon>
        <taxon>Betaproteobacteria</taxon>
        <taxon>Rhodocyclales</taxon>
        <taxon>Rhodocyclaceae</taxon>
        <taxon>Oryzomicrobium</taxon>
    </lineage>
</organism>
<feature type="region of interest" description="Disordered" evidence="3">
    <location>
        <begin position="90"/>
        <end position="124"/>
    </location>
</feature>
<dbReference type="InterPro" id="IPR001890">
    <property type="entry name" value="RNA-binding_CRM"/>
</dbReference>
<keyword evidence="1 2" id="KW-0694">RNA-binding</keyword>
<feature type="domain" description="CRM" evidence="4">
    <location>
        <begin position="2"/>
        <end position="98"/>
    </location>
</feature>
<evidence type="ECO:0000313" key="6">
    <source>
        <dbReference type="Proteomes" id="UP000323671"/>
    </source>
</evidence>
<keyword evidence="6" id="KW-1185">Reference proteome</keyword>
<dbReference type="InterPro" id="IPR035920">
    <property type="entry name" value="YhbY-like_sf"/>
</dbReference>
<dbReference type="InterPro" id="IPR051925">
    <property type="entry name" value="RNA-binding_domain"/>
</dbReference>
<proteinExistence type="predicted"/>
<dbReference type="KEGG" id="otr:OTERR_10880"/>
<sequence>MLVITAAQRRALRARAHSLHPVVSIAQKGLTDAVAHEADAALKAHELIKVRVYNDDRDEREAFLAELCERLDAAPIQHIGKLLVLYRPAPEDETGGSSGAPARRNGRRQPRRTKRSFQGSSEKE</sequence>
<evidence type="ECO:0000259" key="4">
    <source>
        <dbReference type="PROSITE" id="PS51295"/>
    </source>
</evidence>
<dbReference type="GO" id="GO:0003723">
    <property type="term" value="F:RNA binding"/>
    <property type="evidence" value="ECO:0007669"/>
    <property type="project" value="UniProtKB-UniRule"/>
</dbReference>
<evidence type="ECO:0000256" key="3">
    <source>
        <dbReference type="SAM" id="MobiDB-lite"/>
    </source>
</evidence>
<dbReference type="Proteomes" id="UP000323671">
    <property type="component" value="Chromosome"/>
</dbReference>
<dbReference type="Gene3D" id="3.30.110.60">
    <property type="entry name" value="YhbY-like"/>
    <property type="match status" value="1"/>
</dbReference>
<evidence type="ECO:0000313" key="5">
    <source>
        <dbReference type="EMBL" id="QEL64564.1"/>
    </source>
</evidence>
<name>A0A5C1E7G2_9RHOO</name>
<dbReference type="SMART" id="SM01103">
    <property type="entry name" value="CRS1_YhbY"/>
    <property type="match status" value="1"/>
</dbReference>